<dbReference type="EMBL" id="KZ824785">
    <property type="protein sequence ID" value="RAH82974.1"/>
    <property type="molecule type" value="Genomic_DNA"/>
</dbReference>
<feature type="region of interest" description="Disordered" evidence="9">
    <location>
        <begin position="331"/>
        <end position="361"/>
    </location>
</feature>
<dbReference type="GO" id="GO:0005737">
    <property type="term" value="C:cytoplasm"/>
    <property type="evidence" value="ECO:0007669"/>
    <property type="project" value="UniProtKB-SubCell"/>
</dbReference>
<evidence type="ECO:0000313" key="13">
    <source>
        <dbReference type="Proteomes" id="UP000249497"/>
    </source>
</evidence>
<feature type="compositionally biased region" description="Polar residues" evidence="9">
    <location>
        <begin position="148"/>
        <end position="167"/>
    </location>
</feature>
<keyword evidence="13" id="KW-1185">Reference proteome</keyword>
<evidence type="ECO:0000256" key="3">
    <source>
        <dbReference type="ARBA" id="ARBA00010306"/>
    </source>
</evidence>
<dbReference type="SMART" id="SM00393">
    <property type="entry name" value="R3H"/>
    <property type="match status" value="1"/>
</dbReference>
<evidence type="ECO:0000313" key="12">
    <source>
        <dbReference type="EMBL" id="RAH82974.1"/>
    </source>
</evidence>
<feature type="compositionally biased region" description="Basic and acidic residues" evidence="9">
    <location>
        <begin position="231"/>
        <end position="241"/>
    </location>
</feature>
<feature type="region of interest" description="Disordered" evidence="9">
    <location>
        <begin position="634"/>
        <end position="657"/>
    </location>
</feature>
<evidence type="ECO:0000256" key="8">
    <source>
        <dbReference type="ARBA" id="ARBA00023242"/>
    </source>
</evidence>
<dbReference type="SUPFAM" id="SSF82708">
    <property type="entry name" value="R3H domain"/>
    <property type="match status" value="1"/>
</dbReference>
<evidence type="ECO:0000256" key="5">
    <source>
        <dbReference type="ARBA" id="ARBA00022490"/>
    </source>
</evidence>
<feature type="region of interest" description="Disordered" evidence="9">
    <location>
        <begin position="414"/>
        <end position="448"/>
    </location>
</feature>
<dbReference type="PROSITE" id="PS50174">
    <property type="entry name" value="G_PATCH"/>
    <property type="match status" value="1"/>
</dbReference>
<evidence type="ECO:0000256" key="7">
    <source>
        <dbReference type="ARBA" id="ARBA00023187"/>
    </source>
</evidence>
<dbReference type="PANTHER" id="PTHR14195">
    <property type="entry name" value="G PATCH DOMAIN CONTAINING PROTEIN 2"/>
    <property type="match status" value="1"/>
</dbReference>
<feature type="region of interest" description="Disordered" evidence="9">
    <location>
        <begin position="229"/>
        <end position="268"/>
    </location>
</feature>
<dbReference type="AlphaFoldDB" id="A0A8T8X4X4"/>
<dbReference type="GeneID" id="37173475"/>
<feature type="region of interest" description="Disordered" evidence="9">
    <location>
        <begin position="129"/>
        <end position="179"/>
    </location>
</feature>
<organism evidence="12 13">
    <name type="scientific">Aspergillus japonicus CBS 114.51</name>
    <dbReference type="NCBI Taxonomy" id="1448312"/>
    <lineage>
        <taxon>Eukaryota</taxon>
        <taxon>Fungi</taxon>
        <taxon>Dikarya</taxon>
        <taxon>Ascomycota</taxon>
        <taxon>Pezizomycotina</taxon>
        <taxon>Eurotiomycetes</taxon>
        <taxon>Eurotiomycetidae</taxon>
        <taxon>Eurotiales</taxon>
        <taxon>Aspergillaceae</taxon>
        <taxon>Aspergillus</taxon>
        <taxon>Aspergillus subgen. Circumdati</taxon>
    </lineage>
</organism>
<dbReference type="InterPro" id="IPR001374">
    <property type="entry name" value="R3H_dom"/>
</dbReference>
<dbReference type="GO" id="GO:0003676">
    <property type="term" value="F:nucleic acid binding"/>
    <property type="evidence" value="ECO:0007669"/>
    <property type="project" value="UniProtKB-UniRule"/>
</dbReference>
<feature type="compositionally biased region" description="Basic and acidic residues" evidence="9">
    <location>
        <begin position="131"/>
        <end position="143"/>
    </location>
</feature>
<proteinExistence type="inferred from homology"/>
<keyword evidence="7" id="KW-0508">mRNA splicing</keyword>
<reference evidence="12 13" key="1">
    <citation type="submission" date="2018-02" db="EMBL/GenBank/DDBJ databases">
        <title>The genomes of Aspergillus section Nigri reveals drivers in fungal speciation.</title>
        <authorList>
            <consortium name="DOE Joint Genome Institute"/>
            <person name="Vesth T.C."/>
            <person name="Nybo J."/>
            <person name="Theobald S."/>
            <person name="Brandl J."/>
            <person name="Frisvad J.C."/>
            <person name="Nielsen K.F."/>
            <person name="Lyhne E.K."/>
            <person name="Kogle M.E."/>
            <person name="Kuo A."/>
            <person name="Riley R."/>
            <person name="Clum A."/>
            <person name="Nolan M."/>
            <person name="Lipzen A."/>
            <person name="Salamov A."/>
            <person name="Henrissat B."/>
            <person name="Wiebenga A."/>
            <person name="De vries R.P."/>
            <person name="Grigoriev I.V."/>
            <person name="Mortensen U.H."/>
            <person name="Andersen M.R."/>
            <person name="Baker S.E."/>
        </authorList>
    </citation>
    <scope>NUCLEOTIDE SEQUENCE [LARGE SCALE GENOMIC DNA]</scope>
    <source>
        <strain evidence="12 13">CBS 114.51</strain>
    </source>
</reference>
<evidence type="ECO:0000256" key="2">
    <source>
        <dbReference type="ARBA" id="ARBA00004496"/>
    </source>
</evidence>
<name>A0A8T8X4X4_ASPJA</name>
<protein>
    <recommendedName>
        <fullName evidence="4">Protein SQS1</fullName>
    </recommendedName>
</protein>
<sequence length="717" mass="79447">MPDSFSDLDSSRYPLRWRVDSDPTPQIFTHRPPDKVEKTQSRRPGYIQYCHKHLRTQKSGFRMPRSKVKPRVKKNKIIVPSLQATGKNHFTLQQEARNTEGRSSRRIDTSLRHQVIQFVSARNTASIDQEINPHHPEPLHKPQDLPTGESSDAATLLSPSLGVSNDQCHLEPPDESLTPRVTSDMAALWSPDTEDSSEDEVVFPGRRSQVAEHPPRESGSISVAIFTDTHSPADDTRRTVPVDRYPGSVSPFRPDLAPAQESPVGQGLGECPDYISLKVKRTNKKEKTMRRVSATDEDAVLADYIANMDDEYLMLQGGRSQKRGSEAYTMANTGHLPRSNSSTGRAGRATSSRIETARRRSSKECIDRAGCNDPEVEPTTQGLLVAPGTDGYDRESSQLIDNDLEHAEADGMNCTVLSDSSSDTDSAHGIESETRDPSSDVQQDHQEESMFASANAFADALDLDPYYGFDIMDFNRPSLKKKPKGNGRGFNAYLPDSDLEAELLSAWQTDRAKKRSRKQQREQLRSEGLLGRQTAEPDLRVKYAKGMDTTELKMEIRLFLLSTKHSLVLPPMAKQQRKLVHELANMLCLTSQSRGKGANRFPIMNKTSRTPGFTQQTIPQLERILSKGKYVQRGSKSWDHKATKPAKGRRGRPDASATYMDGEVVGASAPEIGAGNRGRAMLEKMGWSIGTPLGATNNKGILQPVAHVVKNSRAGLG</sequence>
<keyword evidence="5" id="KW-0963">Cytoplasm</keyword>
<dbReference type="InterPro" id="IPR034082">
    <property type="entry name" value="R3H_G-patch"/>
</dbReference>
<evidence type="ECO:0000259" key="10">
    <source>
        <dbReference type="PROSITE" id="PS50174"/>
    </source>
</evidence>
<dbReference type="Pfam" id="PF01424">
    <property type="entry name" value="R3H"/>
    <property type="match status" value="1"/>
</dbReference>
<dbReference type="OrthoDB" id="21470at2759"/>
<evidence type="ECO:0000256" key="6">
    <source>
        <dbReference type="ARBA" id="ARBA00022664"/>
    </source>
</evidence>
<comment type="similarity">
    <text evidence="3">Belongs to the SQS1 family.</text>
</comment>
<dbReference type="InterPro" id="IPR000467">
    <property type="entry name" value="G_patch_dom"/>
</dbReference>
<dbReference type="PROSITE" id="PS51061">
    <property type="entry name" value="R3H"/>
    <property type="match status" value="1"/>
</dbReference>
<evidence type="ECO:0000256" key="1">
    <source>
        <dbReference type="ARBA" id="ARBA00004123"/>
    </source>
</evidence>
<feature type="compositionally biased region" description="Basic and acidic residues" evidence="9">
    <location>
        <begin position="425"/>
        <end position="448"/>
    </location>
</feature>
<dbReference type="Gene3D" id="3.30.1370.50">
    <property type="entry name" value="R3H-like domain"/>
    <property type="match status" value="1"/>
</dbReference>
<gene>
    <name evidence="12" type="ORF">BO86DRAFT_359596</name>
</gene>
<dbReference type="RefSeq" id="XP_025528868.1">
    <property type="nucleotide sequence ID" value="XM_025669783.1"/>
</dbReference>
<feature type="domain" description="R3H" evidence="11">
    <location>
        <begin position="546"/>
        <end position="608"/>
    </location>
</feature>
<dbReference type="InterPro" id="IPR036867">
    <property type="entry name" value="R3H_dom_sf"/>
</dbReference>
<keyword evidence="6" id="KW-0507">mRNA processing</keyword>
<accession>A0A8T8X4X4</accession>
<dbReference type="InterPro" id="IPR051189">
    <property type="entry name" value="Splicing_assoc_domain"/>
</dbReference>
<dbReference type="Pfam" id="PF01585">
    <property type="entry name" value="G-patch"/>
    <property type="match status" value="1"/>
</dbReference>
<evidence type="ECO:0000256" key="4">
    <source>
        <dbReference type="ARBA" id="ARBA00018964"/>
    </source>
</evidence>
<dbReference type="GO" id="GO:0005634">
    <property type="term" value="C:nucleus"/>
    <property type="evidence" value="ECO:0007669"/>
    <property type="project" value="UniProtKB-SubCell"/>
</dbReference>
<keyword evidence="8" id="KW-0539">Nucleus</keyword>
<evidence type="ECO:0000256" key="9">
    <source>
        <dbReference type="SAM" id="MobiDB-lite"/>
    </source>
</evidence>
<feature type="region of interest" description="Disordered" evidence="9">
    <location>
        <begin position="512"/>
        <end position="531"/>
    </location>
</feature>
<dbReference type="CDD" id="cd02646">
    <property type="entry name" value="R3H_G-patch"/>
    <property type="match status" value="1"/>
</dbReference>
<evidence type="ECO:0000259" key="11">
    <source>
        <dbReference type="PROSITE" id="PS51061"/>
    </source>
</evidence>
<feature type="compositionally biased region" description="Polar residues" evidence="9">
    <location>
        <begin position="338"/>
        <end position="354"/>
    </location>
</feature>
<dbReference type="GO" id="GO:0008380">
    <property type="term" value="P:RNA splicing"/>
    <property type="evidence" value="ECO:0007669"/>
    <property type="project" value="UniProtKB-KW"/>
</dbReference>
<dbReference type="GO" id="GO:0006397">
    <property type="term" value="P:mRNA processing"/>
    <property type="evidence" value="ECO:0007669"/>
    <property type="project" value="UniProtKB-KW"/>
</dbReference>
<dbReference type="SMART" id="SM00443">
    <property type="entry name" value="G_patch"/>
    <property type="match status" value="1"/>
</dbReference>
<comment type="subcellular location">
    <subcellularLocation>
        <location evidence="2">Cytoplasm</location>
    </subcellularLocation>
    <subcellularLocation>
        <location evidence="1">Nucleus</location>
    </subcellularLocation>
</comment>
<feature type="domain" description="G-patch" evidence="10">
    <location>
        <begin position="674"/>
        <end position="717"/>
    </location>
</feature>
<dbReference type="Proteomes" id="UP000249497">
    <property type="component" value="Unassembled WGS sequence"/>
</dbReference>